<dbReference type="AlphaFoldDB" id="A0AAV6RCN7"/>
<protein>
    <submittedName>
        <fullName evidence="1">Uncharacterized protein</fullName>
    </submittedName>
</protein>
<dbReference type="EMBL" id="JAGKHQ010000012">
    <property type="protein sequence ID" value="KAG7502464.1"/>
    <property type="molecule type" value="Genomic_DNA"/>
</dbReference>
<organism evidence="1 2">
    <name type="scientific">Solea senegalensis</name>
    <name type="common">Senegalese sole</name>
    <dbReference type="NCBI Taxonomy" id="28829"/>
    <lineage>
        <taxon>Eukaryota</taxon>
        <taxon>Metazoa</taxon>
        <taxon>Chordata</taxon>
        <taxon>Craniata</taxon>
        <taxon>Vertebrata</taxon>
        <taxon>Euteleostomi</taxon>
        <taxon>Actinopterygii</taxon>
        <taxon>Neopterygii</taxon>
        <taxon>Teleostei</taxon>
        <taxon>Neoteleostei</taxon>
        <taxon>Acanthomorphata</taxon>
        <taxon>Carangaria</taxon>
        <taxon>Pleuronectiformes</taxon>
        <taxon>Pleuronectoidei</taxon>
        <taxon>Soleidae</taxon>
        <taxon>Solea</taxon>
    </lineage>
</organism>
<evidence type="ECO:0000313" key="1">
    <source>
        <dbReference type="EMBL" id="KAG7502464.1"/>
    </source>
</evidence>
<dbReference type="Proteomes" id="UP000693946">
    <property type="component" value="Linkage Group LG2"/>
</dbReference>
<accession>A0AAV6RCN7</accession>
<name>A0AAV6RCN7_SOLSE</name>
<proteinExistence type="predicted"/>
<gene>
    <name evidence="1" type="ORF">JOB18_020360</name>
</gene>
<reference evidence="1 2" key="1">
    <citation type="journal article" date="2021" name="Sci. Rep.">
        <title>Chromosome anchoring in Senegalese sole (Solea senegalensis) reveals sex-associated markers and genome rearrangements in flatfish.</title>
        <authorList>
            <person name="Guerrero-Cozar I."/>
            <person name="Gomez-Garrido J."/>
            <person name="Berbel C."/>
            <person name="Martinez-Blanch J.F."/>
            <person name="Alioto T."/>
            <person name="Claros M.G."/>
            <person name="Gagnaire P.A."/>
            <person name="Manchado M."/>
        </authorList>
    </citation>
    <scope>NUCLEOTIDE SEQUENCE [LARGE SCALE GENOMIC DNA]</scope>
    <source>
        <strain evidence="1">Sse05_10M</strain>
    </source>
</reference>
<evidence type="ECO:0000313" key="2">
    <source>
        <dbReference type="Proteomes" id="UP000693946"/>
    </source>
</evidence>
<keyword evidence="2" id="KW-1185">Reference proteome</keyword>
<comment type="caution">
    <text evidence="1">The sequence shown here is derived from an EMBL/GenBank/DDBJ whole genome shotgun (WGS) entry which is preliminary data.</text>
</comment>
<sequence>MAGLLTGPPAIRLRHSADSPCRPLRGYAPSHRCDEPANEYRGARDIQTPTEWLGRLLWLLRSFSGWMSAQMKWNQATRLKMGTEYVNNQSRRTHFNCCSWTVDLTSWG</sequence>